<dbReference type="Pfam" id="PF01632">
    <property type="entry name" value="Ribosomal_L35p"/>
    <property type="match status" value="1"/>
</dbReference>
<dbReference type="Gene3D" id="4.10.410.60">
    <property type="match status" value="1"/>
</dbReference>
<evidence type="ECO:0000256" key="2">
    <source>
        <dbReference type="ARBA" id="ARBA00022980"/>
    </source>
</evidence>
<evidence type="ECO:0000313" key="7">
    <source>
        <dbReference type="EMBL" id="ADI19243.1"/>
    </source>
</evidence>
<dbReference type="GO" id="GO:0003735">
    <property type="term" value="F:structural constituent of ribosome"/>
    <property type="evidence" value="ECO:0007669"/>
    <property type="project" value="InterPro"/>
</dbReference>
<dbReference type="GO" id="GO:0006412">
    <property type="term" value="P:translation"/>
    <property type="evidence" value="ECO:0007669"/>
    <property type="project" value="UniProtKB-UniRule"/>
</dbReference>
<name>E0XXV2_9DELT</name>
<dbReference type="EMBL" id="GU474914">
    <property type="protein sequence ID" value="ADI19243.1"/>
    <property type="molecule type" value="Genomic_DNA"/>
</dbReference>
<dbReference type="AlphaFoldDB" id="E0XXV2"/>
<dbReference type="InterPro" id="IPR001706">
    <property type="entry name" value="Ribosomal_bL35"/>
</dbReference>
<organism evidence="7">
    <name type="scientific">uncultured delta proteobacterium HF0200_14D13</name>
    <dbReference type="NCBI Taxonomy" id="710830"/>
    <lineage>
        <taxon>Bacteria</taxon>
        <taxon>Deltaproteobacteria</taxon>
        <taxon>environmental samples</taxon>
    </lineage>
</organism>
<dbReference type="PRINTS" id="PR00064">
    <property type="entry name" value="RIBOSOMALL35"/>
</dbReference>
<dbReference type="InterPro" id="IPR037229">
    <property type="entry name" value="Ribosomal_bL35_sf"/>
</dbReference>
<dbReference type="PANTHER" id="PTHR33343">
    <property type="entry name" value="54S RIBOSOMAL PROTEIN BL35M"/>
    <property type="match status" value="1"/>
</dbReference>
<evidence type="ECO:0000256" key="4">
    <source>
        <dbReference type="ARBA" id="ARBA00071664"/>
    </source>
</evidence>
<proteinExistence type="inferred from homology"/>
<accession>E0XXV2</accession>
<evidence type="ECO:0000256" key="3">
    <source>
        <dbReference type="ARBA" id="ARBA00023274"/>
    </source>
</evidence>
<evidence type="ECO:0000256" key="6">
    <source>
        <dbReference type="RuleBase" id="RU000568"/>
    </source>
</evidence>
<dbReference type="GO" id="GO:0022625">
    <property type="term" value="C:cytosolic large ribosomal subunit"/>
    <property type="evidence" value="ECO:0007669"/>
    <property type="project" value="TreeGrafter"/>
</dbReference>
<dbReference type="SUPFAM" id="SSF143034">
    <property type="entry name" value="L35p-like"/>
    <property type="match status" value="1"/>
</dbReference>
<gene>
    <name evidence="5" type="primary">rpmI</name>
</gene>
<dbReference type="PROSITE" id="PS00936">
    <property type="entry name" value="RIBOSOMAL_L35"/>
    <property type="match status" value="1"/>
</dbReference>
<evidence type="ECO:0000256" key="5">
    <source>
        <dbReference type="HAMAP-Rule" id="MF_00514"/>
    </source>
</evidence>
<dbReference type="PANTHER" id="PTHR33343:SF1">
    <property type="entry name" value="LARGE RIBOSOMAL SUBUNIT PROTEIN BL35M"/>
    <property type="match status" value="1"/>
</dbReference>
<protein>
    <recommendedName>
        <fullName evidence="4 5">Large ribosomal subunit protein bL35</fullName>
    </recommendedName>
</protein>
<dbReference type="HAMAP" id="MF_00514">
    <property type="entry name" value="Ribosomal_bL35"/>
    <property type="match status" value="1"/>
</dbReference>
<keyword evidence="3 5" id="KW-0687">Ribonucleoprotein</keyword>
<dbReference type="InterPro" id="IPR018265">
    <property type="entry name" value="Ribosomal_bL35_CS"/>
</dbReference>
<keyword evidence="2 5" id="KW-0689">Ribosomal protein</keyword>
<evidence type="ECO:0000256" key="1">
    <source>
        <dbReference type="ARBA" id="ARBA00006598"/>
    </source>
</evidence>
<dbReference type="FunFam" id="4.10.410.60:FF:000001">
    <property type="entry name" value="50S ribosomal protein L35"/>
    <property type="match status" value="1"/>
</dbReference>
<sequence length="64" mass="7624">MKMKTHRGAAKRFRVTGGGKIKRKRAYLRHNMRKRSQDAKRVLRKKTYVTVEDMGLVERLLPNR</sequence>
<comment type="similarity">
    <text evidence="1 5 6">Belongs to the bacterial ribosomal protein bL35 family.</text>
</comment>
<reference evidence="7" key="1">
    <citation type="journal article" date="2011" name="Environ. Microbiol.">
        <title>Time-series analyses of Monterey Bay coastal microbial picoplankton using a 'genome proxy' microarray.</title>
        <authorList>
            <person name="Rich V.I."/>
            <person name="Pham V.D."/>
            <person name="Eppley J."/>
            <person name="Shi Y."/>
            <person name="DeLong E.F."/>
        </authorList>
    </citation>
    <scope>NUCLEOTIDE SEQUENCE</scope>
</reference>
<dbReference type="InterPro" id="IPR021137">
    <property type="entry name" value="Ribosomal_bL35-like"/>
</dbReference>
<dbReference type="NCBIfam" id="TIGR00001">
    <property type="entry name" value="rpmI_bact"/>
    <property type="match status" value="1"/>
</dbReference>